<feature type="transmembrane region" description="Helical" evidence="8">
    <location>
        <begin position="315"/>
        <end position="339"/>
    </location>
</feature>
<evidence type="ECO:0000256" key="7">
    <source>
        <dbReference type="ARBA" id="ARBA00023136"/>
    </source>
</evidence>
<feature type="transmembrane region" description="Helical" evidence="8">
    <location>
        <begin position="173"/>
        <end position="193"/>
    </location>
</feature>
<feature type="transmembrane region" description="Helical" evidence="8">
    <location>
        <begin position="351"/>
        <end position="375"/>
    </location>
</feature>
<keyword evidence="6 8" id="KW-1133">Transmembrane helix</keyword>
<organism evidence="10 11">
    <name type="scientific">Albimonas pacifica</name>
    <dbReference type="NCBI Taxonomy" id="1114924"/>
    <lineage>
        <taxon>Bacteria</taxon>
        <taxon>Pseudomonadati</taxon>
        <taxon>Pseudomonadota</taxon>
        <taxon>Alphaproteobacteria</taxon>
        <taxon>Rhodobacterales</taxon>
        <taxon>Paracoccaceae</taxon>
        <taxon>Albimonas</taxon>
    </lineage>
</organism>
<feature type="transmembrane region" description="Helical" evidence="8">
    <location>
        <begin position="145"/>
        <end position="167"/>
    </location>
</feature>
<proteinExistence type="inferred from homology"/>
<keyword evidence="5 8" id="KW-0812">Transmembrane</keyword>
<evidence type="ECO:0000256" key="6">
    <source>
        <dbReference type="ARBA" id="ARBA00022989"/>
    </source>
</evidence>
<feature type="transmembrane region" description="Helical" evidence="8">
    <location>
        <begin position="292"/>
        <end position="309"/>
    </location>
</feature>
<feature type="transmembrane region" description="Helical" evidence="8">
    <location>
        <begin position="255"/>
        <end position="280"/>
    </location>
</feature>
<dbReference type="InterPro" id="IPR001958">
    <property type="entry name" value="Tet-R_TetA/multi-R_MdtG-like"/>
</dbReference>
<dbReference type="AlphaFoldDB" id="A0A1I3E0H8"/>
<dbReference type="EMBL" id="FOQH01000003">
    <property type="protein sequence ID" value="SFH92359.1"/>
    <property type="molecule type" value="Genomic_DNA"/>
</dbReference>
<dbReference type="Proteomes" id="UP000199377">
    <property type="component" value="Unassembled WGS sequence"/>
</dbReference>
<evidence type="ECO:0000256" key="5">
    <source>
        <dbReference type="ARBA" id="ARBA00022692"/>
    </source>
</evidence>
<dbReference type="GO" id="GO:0022857">
    <property type="term" value="F:transmembrane transporter activity"/>
    <property type="evidence" value="ECO:0007669"/>
    <property type="project" value="InterPro"/>
</dbReference>
<feature type="transmembrane region" description="Helical" evidence="8">
    <location>
        <begin position="87"/>
        <end position="106"/>
    </location>
</feature>
<comment type="subcellular location">
    <subcellularLocation>
        <location evidence="2">Membrane</location>
        <topology evidence="2">Multi-pass membrane protein</topology>
    </subcellularLocation>
</comment>
<feature type="transmembrane region" description="Helical" evidence="8">
    <location>
        <begin position="387"/>
        <end position="405"/>
    </location>
</feature>
<protein>
    <submittedName>
        <fullName evidence="10">MFS transporter, DHA1 family, tetracycline resistance protein</fullName>
    </submittedName>
</protein>
<evidence type="ECO:0000256" key="1">
    <source>
        <dbReference type="ARBA" id="ARBA00003279"/>
    </source>
</evidence>
<evidence type="ECO:0000259" key="9">
    <source>
        <dbReference type="PROSITE" id="PS50850"/>
    </source>
</evidence>
<dbReference type="PROSITE" id="PS00216">
    <property type="entry name" value="SUGAR_TRANSPORT_1"/>
    <property type="match status" value="1"/>
</dbReference>
<keyword evidence="4" id="KW-0813">Transport</keyword>
<accession>A0A1I3E0H8</accession>
<gene>
    <name evidence="10" type="ORF">SAMN05216258_103111</name>
</gene>
<keyword evidence="11" id="KW-1185">Reference proteome</keyword>
<evidence type="ECO:0000256" key="8">
    <source>
        <dbReference type="SAM" id="Phobius"/>
    </source>
</evidence>
<name>A0A1I3E0H8_9RHOB</name>
<feature type="transmembrane region" description="Helical" evidence="8">
    <location>
        <begin position="112"/>
        <end position="133"/>
    </location>
</feature>
<dbReference type="PRINTS" id="PR01035">
    <property type="entry name" value="TCRTETA"/>
</dbReference>
<dbReference type="InterPro" id="IPR020846">
    <property type="entry name" value="MFS_dom"/>
</dbReference>
<feature type="domain" description="Major facilitator superfamily (MFS) profile" evidence="9">
    <location>
        <begin position="16"/>
        <end position="411"/>
    </location>
</feature>
<dbReference type="RefSeq" id="WP_092858916.1">
    <property type="nucleotide sequence ID" value="NZ_FOQH01000003.1"/>
</dbReference>
<feature type="transmembrane region" description="Helical" evidence="8">
    <location>
        <begin position="56"/>
        <end position="75"/>
    </location>
</feature>
<dbReference type="PANTHER" id="PTHR23504">
    <property type="entry name" value="MAJOR FACILITATOR SUPERFAMILY DOMAIN-CONTAINING PROTEIN 10"/>
    <property type="match status" value="1"/>
</dbReference>
<sequence length="423" mass="42690">MSAALPPASAAAPRRGIAFAVGVVAVDAMGIGLAMPVIPELLHEISGLGPAAAAPWGGWMVFAYAAAMFLCGPLLGDLSDRFGRRPVLIAALATLALDYLIAAAAQSLWLLILARAVAGMAGATHSTAAAYVADVTPPEKRAAAFGWIGGGFGVGFVAGPALGGLLATLGPRAPFLAAAGLCAAAAVAGLIWLPESLPKDRRRAFSWRGANPFPALAEAARLPGIGALLAATAVFMFAFNVYPAIWAFYLIELHGWTAAGVGLSLAAFGLFMGAAQAFGLGWTSARIGLRNTVLMGLGFSALTLGIYAFGPAVWVIFAILPLVAVGDLAPMAMAAMMSARVAEDRQGRLQGVLASLQGLTAALAPPVFTAIFEVFARPGASLRAPGAPFALSAALALAALAIVALSRDRSGGKAAPPETTPAG</sequence>
<dbReference type="SUPFAM" id="SSF103473">
    <property type="entry name" value="MFS general substrate transporter"/>
    <property type="match status" value="1"/>
</dbReference>
<evidence type="ECO:0000256" key="2">
    <source>
        <dbReference type="ARBA" id="ARBA00004141"/>
    </source>
</evidence>
<comment type="function">
    <text evidence="1">Resistance to tetracycline by an active tetracycline efflux. This is an energy-dependent process that decreases the accumulation of the antibiotic in whole cells. This protein functions as a metal-tetracycline/H(+) antiporter.</text>
</comment>
<evidence type="ECO:0000256" key="3">
    <source>
        <dbReference type="ARBA" id="ARBA00007520"/>
    </source>
</evidence>
<feature type="transmembrane region" description="Helical" evidence="8">
    <location>
        <begin position="16"/>
        <end position="36"/>
    </location>
</feature>
<reference evidence="10 11" key="1">
    <citation type="submission" date="2016-10" db="EMBL/GenBank/DDBJ databases">
        <authorList>
            <person name="de Groot N.N."/>
        </authorList>
    </citation>
    <scope>NUCLEOTIDE SEQUENCE [LARGE SCALE GENOMIC DNA]</scope>
    <source>
        <strain evidence="10 11">CGMCC 1.11030</strain>
    </source>
</reference>
<evidence type="ECO:0000313" key="11">
    <source>
        <dbReference type="Proteomes" id="UP000199377"/>
    </source>
</evidence>
<dbReference type="Pfam" id="PF07690">
    <property type="entry name" value="MFS_1"/>
    <property type="match status" value="1"/>
</dbReference>
<dbReference type="InterPro" id="IPR036259">
    <property type="entry name" value="MFS_trans_sf"/>
</dbReference>
<dbReference type="Gene3D" id="1.20.1250.20">
    <property type="entry name" value="MFS general substrate transporter like domains"/>
    <property type="match status" value="1"/>
</dbReference>
<dbReference type="InterPro" id="IPR005829">
    <property type="entry name" value="Sugar_transporter_CS"/>
</dbReference>
<feature type="transmembrane region" description="Helical" evidence="8">
    <location>
        <begin position="225"/>
        <end position="249"/>
    </location>
</feature>
<evidence type="ECO:0000256" key="4">
    <source>
        <dbReference type="ARBA" id="ARBA00022448"/>
    </source>
</evidence>
<dbReference type="GO" id="GO:0016020">
    <property type="term" value="C:membrane"/>
    <property type="evidence" value="ECO:0007669"/>
    <property type="project" value="UniProtKB-SubCell"/>
</dbReference>
<evidence type="ECO:0000313" key="10">
    <source>
        <dbReference type="EMBL" id="SFH92359.1"/>
    </source>
</evidence>
<dbReference type="PROSITE" id="PS50850">
    <property type="entry name" value="MFS"/>
    <property type="match status" value="1"/>
</dbReference>
<comment type="similarity">
    <text evidence="3">Belongs to the major facilitator superfamily. TCR/Tet family.</text>
</comment>
<dbReference type="InterPro" id="IPR011701">
    <property type="entry name" value="MFS"/>
</dbReference>
<dbReference type="OrthoDB" id="9764259at2"/>
<keyword evidence="7 8" id="KW-0472">Membrane</keyword>
<dbReference type="PANTHER" id="PTHR23504:SF15">
    <property type="entry name" value="MAJOR FACILITATOR SUPERFAMILY (MFS) PROFILE DOMAIN-CONTAINING PROTEIN"/>
    <property type="match status" value="1"/>
</dbReference>